<protein>
    <submittedName>
        <fullName evidence="1">Guanine nucleotide-binding protein</fullName>
    </submittedName>
</protein>
<keyword evidence="2" id="KW-1185">Reference proteome</keyword>
<dbReference type="Proteomes" id="UP000823046">
    <property type="component" value="Unassembled WGS sequence"/>
</dbReference>
<dbReference type="InterPro" id="IPR051150">
    <property type="entry name" value="SWT21/TCAB1_mRNA_Telomere"/>
</dbReference>
<dbReference type="Gene3D" id="2.130.10.10">
    <property type="entry name" value="YVTN repeat-like/Quinoprotein amine dehydrogenase"/>
    <property type="match status" value="2"/>
</dbReference>
<sequence>MAGSLKRNSFENSIKLTHRACEECQRDGSIEQDRANGLNVTGSNGALRGNNFLKGAKWSPDGKIILSCSDDGIARLYATPPPPTSDIDNENATYESMGDEDAAVPTPLLPWVQVDEGETIFDFCWYPLMDWAAPSTCYFALSARDHPIHLYNPHDNGFITYSPLDAEEELSSFVALAFHPLGSKLFGGNRNSVSVYDISRPGKPLQEYILSTRRSKGTQRGIISCFAFQPPFLSSSLLACGSYGKSVHLYDEACQMSDVLELHDDNFLWGGVTQLQWYNEHMIISGHRQDCFLRFWDIRKPLEPLHRFTRSIDTNQRFAFDIYKQFLITGEQSGNASVHSLDTFELIGSKHLQESPICSTMMHPHLPWLLTASGTRIFTEWDALTSGSSDNDERQMTDKILPTSYPDNSVSIWSLASCMHPSESSLEIDYGDRHCE</sequence>
<dbReference type="PANTHER" id="PTHR13211">
    <property type="entry name" value="TELOMERASE CAJAL BODY PROTEIN 1"/>
    <property type="match status" value="1"/>
</dbReference>
<gene>
    <name evidence="1" type="ORF">IE077_003489</name>
</gene>
<reference evidence="1 2" key="1">
    <citation type="journal article" date="2020" name="bioRxiv">
        <title>Metabolic contributions of an alphaproteobacterial endosymbiont in the apicomplexan Cardiosporidium cionae.</title>
        <authorList>
            <person name="Hunter E.S."/>
            <person name="Paight C.J."/>
            <person name="Lane C.E."/>
        </authorList>
    </citation>
    <scope>NUCLEOTIDE SEQUENCE [LARGE SCALE GENOMIC DNA]</scope>
    <source>
        <strain evidence="1">ESH_2018</strain>
    </source>
</reference>
<comment type="caution">
    <text evidence="1">The sequence shown here is derived from an EMBL/GenBank/DDBJ whole genome shotgun (WGS) entry which is preliminary data.</text>
</comment>
<dbReference type="Pfam" id="PF00400">
    <property type="entry name" value="WD40"/>
    <property type="match status" value="1"/>
</dbReference>
<evidence type="ECO:0000313" key="2">
    <source>
        <dbReference type="Proteomes" id="UP000823046"/>
    </source>
</evidence>
<dbReference type="InterPro" id="IPR036322">
    <property type="entry name" value="WD40_repeat_dom_sf"/>
</dbReference>
<dbReference type="SMART" id="SM00320">
    <property type="entry name" value="WD40"/>
    <property type="match status" value="5"/>
</dbReference>
<dbReference type="EMBL" id="JADAQX010000459">
    <property type="protein sequence ID" value="KAF8820159.1"/>
    <property type="molecule type" value="Genomic_DNA"/>
</dbReference>
<dbReference type="SUPFAM" id="SSF50978">
    <property type="entry name" value="WD40 repeat-like"/>
    <property type="match status" value="1"/>
</dbReference>
<name>A0ABQ7J865_9APIC</name>
<dbReference type="InterPro" id="IPR001680">
    <property type="entry name" value="WD40_rpt"/>
</dbReference>
<dbReference type="InterPro" id="IPR015943">
    <property type="entry name" value="WD40/YVTN_repeat-like_dom_sf"/>
</dbReference>
<organism evidence="1 2">
    <name type="scientific">Cardiosporidium cionae</name>
    <dbReference type="NCBI Taxonomy" id="476202"/>
    <lineage>
        <taxon>Eukaryota</taxon>
        <taxon>Sar</taxon>
        <taxon>Alveolata</taxon>
        <taxon>Apicomplexa</taxon>
        <taxon>Aconoidasida</taxon>
        <taxon>Nephromycida</taxon>
        <taxon>Cardiosporidium</taxon>
    </lineage>
</organism>
<dbReference type="PANTHER" id="PTHR13211:SF0">
    <property type="entry name" value="TELOMERASE CAJAL BODY PROTEIN 1"/>
    <property type="match status" value="1"/>
</dbReference>
<accession>A0ABQ7J865</accession>
<proteinExistence type="predicted"/>
<evidence type="ECO:0000313" key="1">
    <source>
        <dbReference type="EMBL" id="KAF8820159.1"/>
    </source>
</evidence>